<organism evidence="2 3">
    <name type="scientific">Phytophthora fragariaefolia</name>
    <dbReference type="NCBI Taxonomy" id="1490495"/>
    <lineage>
        <taxon>Eukaryota</taxon>
        <taxon>Sar</taxon>
        <taxon>Stramenopiles</taxon>
        <taxon>Oomycota</taxon>
        <taxon>Peronosporomycetes</taxon>
        <taxon>Peronosporales</taxon>
        <taxon>Peronosporaceae</taxon>
        <taxon>Phytophthora</taxon>
    </lineage>
</organism>
<feature type="region of interest" description="Disordered" evidence="1">
    <location>
        <begin position="1"/>
        <end position="89"/>
    </location>
</feature>
<feature type="compositionally biased region" description="Acidic residues" evidence="1">
    <location>
        <begin position="53"/>
        <end position="67"/>
    </location>
</feature>
<name>A0A9W6YMG7_9STRA</name>
<dbReference type="OrthoDB" id="120414at2759"/>
<proteinExistence type="predicted"/>
<feature type="compositionally biased region" description="Basic and acidic residues" evidence="1">
    <location>
        <begin position="36"/>
        <end position="52"/>
    </location>
</feature>
<feature type="compositionally biased region" description="Basic and acidic residues" evidence="1">
    <location>
        <begin position="382"/>
        <end position="397"/>
    </location>
</feature>
<feature type="region of interest" description="Disordered" evidence="1">
    <location>
        <begin position="482"/>
        <end position="508"/>
    </location>
</feature>
<comment type="caution">
    <text evidence="2">The sequence shown here is derived from an EMBL/GenBank/DDBJ whole genome shotgun (WGS) entry which is preliminary data.</text>
</comment>
<evidence type="ECO:0000256" key="1">
    <source>
        <dbReference type="SAM" id="MobiDB-lite"/>
    </source>
</evidence>
<sequence>MSPARAKTAAKPVGTKRTVILWPQNVPKQDGGSADEETKSGEGEADQERGDVVNDEQQSDEAQEEPDAGNVVSADSTMGVASTQEAPRVVTESDWGAITATIQQLAGQIENLYGTSAEEARADPPVGTNGVSLTTMLQQLTTMLQQLATMLPQAQTAASGDDQRRVTDKSNSDAVTASDEGALLRRYGEKLDKSAAEWRVNMRMLMPGETHADFAAGLRDVVGRNHVRERVLLAQFYRCLDKTTKKLVKQPPKPKTLEQAVAKATKIDDPMDNLTQGMINIGQAWATAPTRYIISMSGTMWNTNVIPGISGTGLPTELMGGTSGESTVRSEAEQVALFSNPQGVYNSYSGTWDPPPGRVWNGKFWCEPRKTRKATAATGRYAETKRPDSRAKQRKETVTSSSEEPDDKPRWKRAKAAVRQVNTGASRTVGYSSDDRRPATTVVVSEQLEGDGVRATEPPQHDASHRGTGLMVTVTELSAGGNWTNEENETKEEHPDGGAQSEVVYGME</sequence>
<dbReference type="Proteomes" id="UP001165121">
    <property type="component" value="Unassembled WGS sequence"/>
</dbReference>
<feature type="region of interest" description="Disordered" evidence="1">
    <location>
        <begin position="371"/>
        <end position="413"/>
    </location>
</feature>
<evidence type="ECO:0000313" key="3">
    <source>
        <dbReference type="Proteomes" id="UP001165121"/>
    </source>
</evidence>
<feature type="compositionally biased region" description="Polar residues" evidence="1">
    <location>
        <begin position="73"/>
        <end position="85"/>
    </location>
</feature>
<feature type="compositionally biased region" description="Basic and acidic residues" evidence="1">
    <location>
        <begin position="161"/>
        <end position="171"/>
    </location>
</feature>
<accession>A0A9W6YMG7</accession>
<gene>
    <name evidence="2" type="ORF">Pfra01_002893000</name>
</gene>
<evidence type="ECO:0000313" key="2">
    <source>
        <dbReference type="EMBL" id="GMF88832.1"/>
    </source>
</evidence>
<reference evidence="2" key="1">
    <citation type="submission" date="2023-04" db="EMBL/GenBank/DDBJ databases">
        <title>Phytophthora fragariaefolia NBRC 109709.</title>
        <authorList>
            <person name="Ichikawa N."/>
            <person name="Sato H."/>
            <person name="Tonouchi N."/>
        </authorList>
    </citation>
    <scope>NUCLEOTIDE SEQUENCE</scope>
    <source>
        <strain evidence="2">NBRC 109709</strain>
    </source>
</reference>
<dbReference type="AlphaFoldDB" id="A0A9W6YMG7"/>
<protein>
    <submittedName>
        <fullName evidence="2">Unnamed protein product</fullName>
    </submittedName>
</protein>
<dbReference type="EMBL" id="BSXT01013634">
    <property type="protein sequence ID" value="GMF88832.1"/>
    <property type="molecule type" value="Genomic_DNA"/>
</dbReference>
<feature type="region of interest" description="Disordered" evidence="1">
    <location>
        <begin position="154"/>
        <end position="177"/>
    </location>
</feature>
<keyword evidence="3" id="KW-1185">Reference proteome</keyword>